<gene>
    <name evidence="2" type="ORF">CFBP5507_07440</name>
</gene>
<accession>A0A1S9EYF7</accession>
<evidence type="ECO:0000256" key="1">
    <source>
        <dbReference type="ARBA" id="ARBA00023002"/>
    </source>
</evidence>
<dbReference type="Gene3D" id="3.20.20.220">
    <property type="match status" value="1"/>
</dbReference>
<sequence length="306" mass="32350">MVIKRITHKLPDISAAPIIPASIEASPAQVLGATDLAGLFPQGVRVYLTDTGAASQQRLVEAAAHLRDLGYEPVPHLAARRIPSSAAFVEQVRRLAGEAGVTDVLVVGGGVERPVGPFASSMDMLSTGIFDRCGINQIAIAGHPEGSPDFNDDTAMAALRLKRDFAERSDAAMRIVTQFGFDPARFIAWAEGLIASGIELPVHIGVSGPAKITTLLKYAALCGVGNSIAYLKKNALSLTTLARGHSPESIVGPIERHWQANPQGPIRQIHVFPFGGLQNSADWLVKRGSWQTGAADRSASPDSRAG</sequence>
<proteinExistence type="predicted"/>
<keyword evidence="1" id="KW-0560">Oxidoreductase</keyword>
<dbReference type="RefSeq" id="WP_077982087.1">
    <property type="nucleotide sequence ID" value="NZ_CP074393.1"/>
</dbReference>
<dbReference type="KEGG" id="asal:CFBP5507_07440"/>
<dbReference type="Proteomes" id="UP000298735">
    <property type="component" value="Chromosome Circular"/>
</dbReference>
<reference evidence="2" key="1">
    <citation type="submission" date="2022-10" db="EMBL/GenBank/DDBJ databases">
        <title>Complete genome sequence of Agrobacterium salinitolerans CFBP5507.</title>
        <authorList>
            <person name="Tchabashvili S."/>
            <person name="Yen H.-C."/>
            <person name="Haryono M."/>
            <person name="Lin Y.-C."/>
            <person name="Lai E.-M."/>
            <person name="Kuo C.-H."/>
        </authorList>
    </citation>
    <scope>NUCLEOTIDE SEQUENCE</scope>
    <source>
        <strain evidence="2">CFBP5507</strain>
    </source>
</reference>
<organism evidence="2 3">
    <name type="scientific">Agrobacterium salinitolerans</name>
    <dbReference type="NCBI Taxonomy" id="1183413"/>
    <lineage>
        <taxon>Bacteria</taxon>
        <taxon>Pseudomonadati</taxon>
        <taxon>Pseudomonadota</taxon>
        <taxon>Alphaproteobacteria</taxon>
        <taxon>Hyphomicrobiales</taxon>
        <taxon>Rhizobiaceae</taxon>
        <taxon>Rhizobium/Agrobacterium group</taxon>
        <taxon>Agrobacterium</taxon>
    </lineage>
</organism>
<dbReference type="GO" id="GO:0035999">
    <property type="term" value="P:tetrahydrofolate interconversion"/>
    <property type="evidence" value="ECO:0007669"/>
    <property type="project" value="UniProtKB-UniPathway"/>
</dbReference>
<dbReference type="EMBL" id="CP109968">
    <property type="protein sequence ID" value="UYZ08820.1"/>
    <property type="molecule type" value="Genomic_DNA"/>
</dbReference>
<dbReference type="SUPFAM" id="SSF51730">
    <property type="entry name" value="FAD-linked oxidoreductase"/>
    <property type="match status" value="1"/>
</dbReference>
<name>A0A1S9EYF7_9HYPH</name>
<protein>
    <submittedName>
        <fullName evidence="2">Methylenetetrahydrofolate reductase</fullName>
    </submittedName>
</protein>
<evidence type="ECO:0000313" key="2">
    <source>
        <dbReference type="EMBL" id="UYZ08820.1"/>
    </source>
</evidence>
<dbReference type="AlphaFoldDB" id="A0A1S9EYF7"/>
<dbReference type="OrthoDB" id="9812555at2"/>
<evidence type="ECO:0000313" key="3">
    <source>
        <dbReference type="Proteomes" id="UP000298735"/>
    </source>
</evidence>
<dbReference type="InterPro" id="IPR029041">
    <property type="entry name" value="FAD-linked_oxidoreductase-like"/>
</dbReference>
<dbReference type="GO" id="GO:0016491">
    <property type="term" value="F:oxidoreductase activity"/>
    <property type="evidence" value="ECO:0007669"/>
    <property type="project" value="UniProtKB-KW"/>
</dbReference>